<dbReference type="InterPro" id="IPR028939">
    <property type="entry name" value="P5C_Rdtase_cat_N"/>
</dbReference>
<dbReference type="AlphaFoldDB" id="A0A6I1E084"/>
<feature type="domain" description="DUF2520" evidence="3">
    <location>
        <begin position="121"/>
        <end position="244"/>
    </location>
</feature>
<dbReference type="Pfam" id="PF10728">
    <property type="entry name" value="DUF2520"/>
    <property type="match status" value="1"/>
</dbReference>
<name>A0A6I1E084_9FLAO</name>
<dbReference type="InterPro" id="IPR037108">
    <property type="entry name" value="TM1727-like_C_sf"/>
</dbReference>
<reference evidence="4 5" key="1">
    <citation type="submission" date="2019-10" db="EMBL/GenBank/DDBJ databases">
        <title>Muricauda olearia CL-SS4 JCM15563 genome.</title>
        <authorList>
            <person name="Liu L."/>
        </authorList>
    </citation>
    <scope>NUCLEOTIDE SEQUENCE [LARGE SCALE GENOMIC DNA]</scope>
    <source>
        <strain evidence="4 5">CL-SS4</strain>
    </source>
</reference>
<feature type="domain" description="Pyrroline-5-carboxylate reductase catalytic N-terminal" evidence="2">
    <location>
        <begin position="4"/>
        <end position="80"/>
    </location>
</feature>
<dbReference type="PANTHER" id="PTHR40459">
    <property type="entry name" value="CONSERVED HYPOTHETICAL ALANINE AND LEUCINE RICH PROTEIN"/>
    <property type="match status" value="1"/>
</dbReference>
<dbReference type="Proteomes" id="UP000429785">
    <property type="component" value="Unassembled WGS sequence"/>
</dbReference>
<organism evidence="4 5">
    <name type="scientific">Flagellimonas olearia</name>
    <dbReference type="NCBI Taxonomy" id="552546"/>
    <lineage>
        <taxon>Bacteria</taxon>
        <taxon>Pseudomonadati</taxon>
        <taxon>Bacteroidota</taxon>
        <taxon>Flavobacteriia</taxon>
        <taxon>Flavobacteriales</taxon>
        <taxon>Flavobacteriaceae</taxon>
        <taxon>Flagellimonas</taxon>
    </lineage>
</organism>
<evidence type="ECO:0000313" key="4">
    <source>
        <dbReference type="EMBL" id="KAB7530547.1"/>
    </source>
</evidence>
<dbReference type="Pfam" id="PF03807">
    <property type="entry name" value="F420_oxidored"/>
    <property type="match status" value="1"/>
</dbReference>
<dbReference type="SUPFAM" id="SSF51735">
    <property type="entry name" value="NAD(P)-binding Rossmann-fold domains"/>
    <property type="match status" value="1"/>
</dbReference>
<evidence type="ECO:0000313" key="5">
    <source>
        <dbReference type="Proteomes" id="UP000429785"/>
    </source>
</evidence>
<dbReference type="PANTHER" id="PTHR40459:SF1">
    <property type="entry name" value="CONSERVED HYPOTHETICAL ALANINE AND LEUCINE RICH PROTEIN"/>
    <property type="match status" value="1"/>
</dbReference>
<sequence length="253" mass="27896">MLSVVILGTGNLAKHLFTAITETDGAQVVQVVGRNRDHLEWFSEKTAISNDFSSVVEADVYLIAVKDDAITEVSQALSHKEGVVAHTSGAVSLTAIAAERKGVFYPLQTFTEGKTLDFKSIPLCIEGSSPEDILVLQKLANCLSDNVQQIDSDQRKKLHLAAVFVNNFTNHLFRVGEEICLENQLSFDLLKPLIKETAEKVQSISPRAAQTGPARRGDQKSMQEHLKLLKNKNQIALYTLCSEAIENAYEKEL</sequence>
<protein>
    <submittedName>
        <fullName evidence="4">DUF2520 domain-containing protein</fullName>
    </submittedName>
</protein>
<comment type="caution">
    <text evidence="4">The sequence shown here is derived from an EMBL/GenBank/DDBJ whole genome shotgun (WGS) entry which is preliminary data.</text>
</comment>
<dbReference type="EMBL" id="WELG01000001">
    <property type="protein sequence ID" value="KAB7530547.1"/>
    <property type="molecule type" value="Genomic_DNA"/>
</dbReference>
<dbReference type="RefSeq" id="WP_152130457.1">
    <property type="nucleotide sequence ID" value="NZ_WELG01000001.1"/>
</dbReference>
<dbReference type="SUPFAM" id="SSF48179">
    <property type="entry name" value="6-phosphogluconate dehydrogenase C-terminal domain-like"/>
    <property type="match status" value="1"/>
</dbReference>
<dbReference type="InterPro" id="IPR036291">
    <property type="entry name" value="NAD(P)-bd_dom_sf"/>
</dbReference>
<dbReference type="InterPro" id="IPR018931">
    <property type="entry name" value="DUF2520"/>
</dbReference>
<dbReference type="Gene3D" id="1.10.1040.20">
    <property type="entry name" value="ProC-like, C-terminal domain"/>
    <property type="match status" value="1"/>
</dbReference>
<accession>A0A6I1E084</accession>
<gene>
    <name evidence="4" type="ORF">F8C76_03335</name>
</gene>
<evidence type="ECO:0000256" key="1">
    <source>
        <dbReference type="SAM" id="MobiDB-lite"/>
    </source>
</evidence>
<proteinExistence type="predicted"/>
<dbReference type="OrthoDB" id="9810755at2"/>
<evidence type="ECO:0000259" key="3">
    <source>
        <dbReference type="Pfam" id="PF10728"/>
    </source>
</evidence>
<dbReference type="Gene3D" id="3.40.50.720">
    <property type="entry name" value="NAD(P)-binding Rossmann-like Domain"/>
    <property type="match status" value="1"/>
</dbReference>
<dbReference type="InterPro" id="IPR008927">
    <property type="entry name" value="6-PGluconate_DH-like_C_sf"/>
</dbReference>
<feature type="region of interest" description="Disordered" evidence="1">
    <location>
        <begin position="202"/>
        <end position="221"/>
    </location>
</feature>
<evidence type="ECO:0000259" key="2">
    <source>
        <dbReference type="Pfam" id="PF03807"/>
    </source>
</evidence>